<dbReference type="AlphaFoldDB" id="A0A2T4U952"/>
<gene>
    <name evidence="1" type="ORF">C6Y45_02820</name>
</gene>
<name>A0A2T4U952_9BACI</name>
<reference evidence="1 2" key="1">
    <citation type="submission" date="2018-03" db="EMBL/GenBank/DDBJ databases">
        <title>Alkalicoccus saliphilus sp. nov., isolated from a mineral pool.</title>
        <authorList>
            <person name="Zhao B."/>
        </authorList>
    </citation>
    <scope>NUCLEOTIDE SEQUENCE [LARGE SCALE GENOMIC DNA]</scope>
    <source>
        <strain evidence="1 2">6AG</strain>
    </source>
</reference>
<proteinExistence type="predicted"/>
<sequence length="186" mass="20272">MKRGLFLTAGAGLLFAAGCGDGNVNPDNENMEWEDEASDELGADVFIPESENYPITLAYLEDSGGGDDHDTVVVHYHEGFDGGEEAMTEEAQEAWEEENDAQLLYERGADGNQVIDLTFTTAEAVSSEGEEVEINGEEVMREEDNDILHYMIPVEEGTYIVSYMPGPDAGEEEAESFVGDIIDETG</sequence>
<dbReference type="OrthoDB" id="2967946at2"/>
<dbReference type="EMBL" id="PZJJ01000003">
    <property type="protein sequence ID" value="PTL39932.1"/>
    <property type="molecule type" value="Genomic_DNA"/>
</dbReference>
<dbReference type="Proteomes" id="UP000240509">
    <property type="component" value="Unassembled WGS sequence"/>
</dbReference>
<accession>A0A2T4U952</accession>
<dbReference type="PROSITE" id="PS51257">
    <property type="entry name" value="PROKAR_LIPOPROTEIN"/>
    <property type="match status" value="1"/>
</dbReference>
<protein>
    <submittedName>
        <fullName evidence="1">Uncharacterized protein</fullName>
    </submittedName>
</protein>
<organism evidence="1 2">
    <name type="scientific">Alkalicoccus saliphilus</name>
    <dbReference type="NCBI Taxonomy" id="200989"/>
    <lineage>
        <taxon>Bacteria</taxon>
        <taxon>Bacillati</taxon>
        <taxon>Bacillota</taxon>
        <taxon>Bacilli</taxon>
        <taxon>Bacillales</taxon>
        <taxon>Bacillaceae</taxon>
        <taxon>Alkalicoccus</taxon>
    </lineage>
</organism>
<evidence type="ECO:0000313" key="2">
    <source>
        <dbReference type="Proteomes" id="UP000240509"/>
    </source>
</evidence>
<evidence type="ECO:0000313" key="1">
    <source>
        <dbReference type="EMBL" id="PTL39932.1"/>
    </source>
</evidence>
<keyword evidence="2" id="KW-1185">Reference proteome</keyword>
<dbReference type="RefSeq" id="WP_107583519.1">
    <property type="nucleotide sequence ID" value="NZ_PZJJ01000003.1"/>
</dbReference>
<comment type="caution">
    <text evidence="1">The sequence shown here is derived from an EMBL/GenBank/DDBJ whole genome shotgun (WGS) entry which is preliminary data.</text>
</comment>